<dbReference type="PANTHER" id="PTHR43153:SF1">
    <property type="entry name" value="ELECTRON TRANSFER FLAVOPROTEIN SUBUNIT ALPHA, MITOCHONDRIAL"/>
    <property type="match status" value="1"/>
</dbReference>
<dbReference type="SUPFAM" id="SSF52402">
    <property type="entry name" value="Adenine nucleotide alpha hydrolases-like"/>
    <property type="match status" value="1"/>
</dbReference>
<dbReference type="AlphaFoldDB" id="A0A484ZFW8"/>
<keyword evidence="2" id="KW-0249">Electron transport</keyword>
<protein>
    <submittedName>
        <fullName evidence="4">Electron transfer flavoprotein large subunit</fullName>
    </submittedName>
</protein>
<dbReference type="RefSeq" id="WP_368658012.1">
    <property type="nucleotide sequence ID" value="NZ_CAADJA010000002.1"/>
</dbReference>
<feature type="domain" description="Electron transfer flavoprotein alpha/beta-subunit N-terminal" evidence="3">
    <location>
        <begin position="1"/>
        <end position="182"/>
    </location>
</feature>
<accession>A0A484ZFW8</accession>
<name>A0A484ZFW8_9GAMM</name>
<dbReference type="SUPFAM" id="SSF52467">
    <property type="entry name" value="DHS-like NAD/FAD-binding domain"/>
    <property type="match status" value="1"/>
</dbReference>
<evidence type="ECO:0000259" key="3">
    <source>
        <dbReference type="SMART" id="SM00893"/>
    </source>
</evidence>
<evidence type="ECO:0000313" key="4">
    <source>
        <dbReference type="EMBL" id="VFS46541.1"/>
    </source>
</evidence>
<dbReference type="InterPro" id="IPR014729">
    <property type="entry name" value="Rossmann-like_a/b/a_fold"/>
</dbReference>
<sequence length="247" mass="26130">MWVFSDAASSYPELIAAGQQLGETVTAIVLGSPDDIANAFALGAGAVYHLGDKNDTIMVEDYDATIASALSRAEGPPTLLLLDTSKRSKALAAKISGLLDAGLINDVTDISIENQSVKASHMMYGGLALAEENIHSKIAVVTLSAGLFTPQLADVTKSGQAQILPFVPPVGGIQCKERRVKQGNRVNLNKATRVIGIGRGIASQSDIDMVAQLCGVLGAELGCSRPIAEGEKWMDRDRYIGRFRCDD</sequence>
<evidence type="ECO:0000256" key="1">
    <source>
        <dbReference type="ARBA" id="ARBA00005817"/>
    </source>
</evidence>
<dbReference type="GO" id="GO:0050660">
    <property type="term" value="F:flavin adenine dinucleotide binding"/>
    <property type="evidence" value="ECO:0007669"/>
    <property type="project" value="InterPro"/>
</dbReference>
<dbReference type="SMART" id="SM00893">
    <property type="entry name" value="ETF"/>
    <property type="match status" value="1"/>
</dbReference>
<dbReference type="Pfam" id="PF00766">
    <property type="entry name" value="ETF_alpha"/>
    <property type="match status" value="1"/>
</dbReference>
<dbReference type="Gene3D" id="3.40.50.1220">
    <property type="entry name" value="TPP-binding domain"/>
    <property type="match status" value="1"/>
</dbReference>
<evidence type="ECO:0000256" key="2">
    <source>
        <dbReference type="ARBA" id="ARBA00022982"/>
    </source>
</evidence>
<dbReference type="PANTHER" id="PTHR43153">
    <property type="entry name" value="ELECTRON TRANSFER FLAVOPROTEIN ALPHA"/>
    <property type="match status" value="1"/>
</dbReference>
<comment type="similarity">
    <text evidence="1">Belongs to the ETF alpha-subunit/FixB family.</text>
</comment>
<dbReference type="Pfam" id="PF01012">
    <property type="entry name" value="ETF"/>
    <property type="match status" value="1"/>
</dbReference>
<reference evidence="4" key="1">
    <citation type="submission" date="2019-03" db="EMBL/GenBank/DDBJ databases">
        <authorList>
            <consortium name="Pathogen Informatics"/>
        </authorList>
    </citation>
    <scope>NUCLEOTIDE SEQUENCE [LARGE SCALE GENOMIC DNA]</scope>
    <source>
        <strain evidence="4">NCTC12282</strain>
    </source>
</reference>
<dbReference type="GO" id="GO:0009055">
    <property type="term" value="F:electron transfer activity"/>
    <property type="evidence" value="ECO:0007669"/>
    <property type="project" value="InterPro"/>
</dbReference>
<dbReference type="InterPro" id="IPR014730">
    <property type="entry name" value="ETF_a/b_N"/>
</dbReference>
<organism evidence="4">
    <name type="scientific">Budvicia aquatica</name>
    <dbReference type="NCBI Taxonomy" id="82979"/>
    <lineage>
        <taxon>Bacteria</taxon>
        <taxon>Pseudomonadati</taxon>
        <taxon>Pseudomonadota</taxon>
        <taxon>Gammaproteobacteria</taxon>
        <taxon>Enterobacterales</taxon>
        <taxon>Budviciaceae</taxon>
        <taxon>Budvicia</taxon>
    </lineage>
</organism>
<dbReference type="Gene3D" id="3.40.50.620">
    <property type="entry name" value="HUPs"/>
    <property type="match status" value="1"/>
</dbReference>
<keyword evidence="2" id="KW-0813">Transport</keyword>
<proteinExistence type="inferred from homology"/>
<dbReference type="InterPro" id="IPR029035">
    <property type="entry name" value="DHS-like_NAD/FAD-binding_dom"/>
</dbReference>
<dbReference type="GO" id="GO:0033539">
    <property type="term" value="P:fatty acid beta-oxidation using acyl-CoA dehydrogenase"/>
    <property type="evidence" value="ECO:0007669"/>
    <property type="project" value="TreeGrafter"/>
</dbReference>
<dbReference type="InterPro" id="IPR001308">
    <property type="entry name" value="ETF_a/FixB"/>
</dbReference>
<dbReference type="InterPro" id="IPR014731">
    <property type="entry name" value="ETF_asu_C"/>
</dbReference>
<dbReference type="Proteomes" id="UP000373449">
    <property type="component" value="Unassembled WGS sequence"/>
</dbReference>
<dbReference type="EMBL" id="CAADJA010000002">
    <property type="protein sequence ID" value="VFS46541.1"/>
    <property type="molecule type" value="Genomic_DNA"/>
</dbReference>
<gene>
    <name evidence="4" type="primary">etfA_3</name>
    <name evidence="4" type="ORF">NCTC12282_01450</name>
</gene>